<dbReference type="InterPro" id="IPR001789">
    <property type="entry name" value="Sig_transdc_resp-reg_receiver"/>
</dbReference>
<dbReference type="InterPro" id="IPR039420">
    <property type="entry name" value="WalR-like"/>
</dbReference>
<dbReference type="SUPFAM" id="SSF46894">
    <property type="entry name" value="C-terminal effector domain of the bipartite response regulators"/>
    <property type="match status" value="1"/>
</dbReference>
<dbReference type="SUPFAM" id="SSF52172">
    <property type="entry name" value="CheY-like"/>
    <property type="match status" value="1"/>
</dbReference>
<protein>
    <submittedName>
        <fullName evidence="6">Response regulator transcription factor</fullName>
    </submittedName>
</protein>
<proteinExistence type="predicted"/>
<dbReference type="CDD" id="cd17535">
    <property type="entry name" value="REC_NarL-like"/>
    <property type="match status" value="1"/>
</dbReference>
<dbReference type="Gene3D" id="3.40.50.2300">
    <property type="match status" value="1"/>
</dbReference>
<dbReference type="PROSITE" id="PS50043">
    <property type="entry name" value="HTH_LUXR_2"/>
    <property type="match status" value="1"/>
</dbReference>
<evidence type="ECO:0000313" key="6">
    <source>
        <dbReference type="EMBL" id="MFC4129275.1"/>
    </source>
</evidence>
<keyword evidence="1 3" id="KW-0597">Phosphoprotein</keyword>
<keyword evidence="7" id="KW-1185">Reference proteome</keyword>
<dbReference type="InterPro" id="IPR000792">
    <property type="entry name" value="Tscrpt_reg_LuxR_C"/>
</dbReference>
<reference evidence="7" key="1">
    <citation type="journal article" date="2019" name="Int. J. Syst. Evol. Microbiol.">
        <title>The Global Catalogue of Microorganisms (GCM) 10K type strain sequencing project: providing services to taxonomists for standard genome sequencing and annotation.</title>
        <authorList>
            <consortium name="The Broad Institute Genomics Platform"/>
            <consortium name="The Broad Institute Genome Sequencing Center for Infectious Disease"/>
            <person name="Wu L."/>
            <person name="Ma J."/>
        </authorList>
    </citation>
    <scope>NUCLEOTIDE SEQUENCE [LARGE SCALE GENOMIC DNA]</scope>
    <source>
        <strain evidence="7">CGMCC 4.7289</strain>
    </source>
</reference>
<dbReference type="InterPro" id="IPR011006">
    <property type="entry name" value="CheY-like_superfamily"/>
</dbReference>
<evidence type="ECO:0000259" key="5">
    <source>
        <dbReference type="PROSITE" id="PS50110"/>
    </source>
</evidence>
<evidence type="ECO:0000256" key="2">
    <source>
        <dbReference type="ARBA" id="ARBA00023125"/>
    </source>
</evidence>
<dbReference type="PANTHER" id="PTHR43214">
    <property type="entry name" value="TWO-COMPONENT RESPONSE REGULATOR"/>
    <property type="match status" value="1"/>
</dbReference>
<feature type="domain" description="HTH luxR-type" evidence="4">
    <location>
        <begin position="137"/>
        <end position="202"/>
    </location>
</feature>
<dbReference type="InterPro" id="IPR016032">
    <property type="entry name" value="Sig_transdc_resp-reg_C-effctor"/>
</dbReference>
<dbReference type="EMBL" id="JBHSAY010000003">
    <property type="protein sequence ID" value="MFC4129275.1"/>
    <property type="molecule type" value="Genomic_DNA"/>
</dbReference>
<dbReference type="CDD" id="cd06170">
    <property type="entry name" value="LuxR_C_like"/>
    <property type="match status" value="1"/>
</dbReference>
<dbReference type="PROSITE" id="PS50110">
    <property type="entry name" value="RESPONSE_REGULATORY"/>
    <property type="match status" value="1"/>
</dbReference>
<dbReference type="SMART" id="SM00448">
    <property type="entry name" value="REC"/>
    <property type="match status" value="1"/>
</dbReference>
<dbReference type="RefSeq" id="WP_253759081.1">
    <property type="nucleotide sequence ID" value="NZ_JAMZDZ010000001.1"/>
</dbReference>
<evidence type="ECO:0000256" key="1">
    <source>
        <dbReference type="ARBA" id="ARBA00022553"/>
    </source>
</evidence>
<evidence type="ECO:0000259" key="4">
    <source>
        <dbReference type="PROSITE" id="PS50043"/>
    </source>
</evidence>
<feature type="modified residue" description="4-aspartylphosphate" evidence="3">
    <location>
        <position position="55"/>
    </location>
</feature>
<organism evidence="6 7">
    <name type="scientific">Hamadaea flava</name>
    <dbReference type="NCBI Taxonomy" id="1742688"/>
    <lineage>
        <taxon>Bacteria</taxon>
        <taxon>Bacillati</taxon>
        <taxon>Actinomycetota</taxon>
        <taxon>Actinomycetes</taxon>
        <taxon>Micromonosporales</taxon>
        <taxon>Micromonosporaceae</taxon>
        <taxon>Hamadaea</taxon>
    </lineage>
</organism>
<accession>A0ABV8LG95</accession>
<feature type="domain" description="Response regulatory" evidence="5">
    <location>
        <begin position="4"/>
        <end position="119"/>
    </location>
</feature>
<dbReference type="Pfam" id="PF00196">
    <property type="entry name" value="GerE"/>
    <property type="match status" value="1"/>
</dbReference>
<dbReference type="SMART" id="SM00421">
    <property type="entry name" value="HTH_LUXR"/>
    <property type="match status" value="1"/>
</dbReference>
<gene>
    <name evidence="6" type="ORF">ACFOZ4_01450</name>
</gene>
<dbReference type="Pfam" id="PF00072">
    <property type="entry name" value="Response_reg"/>
    <property type="match status" value="1"/>
</dbReference>
<comment type="caution">
    <text evidence="6">The sequence shown here is derived from an EMBL/GenBank/DDBJ whole genome shotgun (WGS) entry which is preliminary data.</text>
</comment>
<name>A0ABV8LG95_9ACTN</name>
<dbReference type="InterPro" id="IPR058245">
    <property type="entry name" value="NreC/VraR/RcsB-like_REC"/>
</dbReference>
<evidence type="ECO:0000256" key="3">
    <source>
        <dbReference type="PROSITE-ProRule" id="PRU00169"/>
    </source>
</evidence>
<evidence type="ECO:0000313" key="7">
    <source>
        <dbReference type="Proteomes" id="UP001595816"/>
    </source>
</evidence>
<sequence length="204" mass="21581">MSVRLVTVDAVTLARLGYAAAVSAYPDISLVGQATSPDEAVELVNALSPNVVAVDTHLPEGDGVQLAVKLRAEHPHLGIVLTGPAEDDYIFRALEAGLSAFLPRTATVELLMSAVRHAAVAPASFTAPNLAAALARRRARAAALSPREEEILRHLNTGSSLASIASQLRLTESTVRTYVARLYDKLGVHNRAQALIVAAQHDLL</sequence>
<dbReference type="PRINTS" id="PR00038">
    <property type="entry name" value="HTHLUXR"/>
</dbReference>
<dbReference type="Proteomes" id="UP001595816">
    <property type="component" value="Unassembled WGS sequence"/>
</dbReference>
<keyword evidence="2" id="KW-0238">DNA-binding</keyword>